<name>A0A2T5IYD4_9GAMM</name>
<dbReference type="PANTHER" id="PTHR22576:SF37">
    <property type="entry name" value="MUCOSA-ASSOCIATED LYMPHOID TISSUE LYMPHOMA TRANSLOCATION PROTEIN 1"/>
    <property type="match status" value="1"/>
</dbReference>
<dbReference type="EMBL" id="QAON01000009">
    <property type="protein sequence ID" value="PTQ89008.1"/>
    <property type="molecule type" value="Genomic_DNA"/>
</dbReference>
<dbReference type="InterPro" id="IPR029030">
    <property type="entry name" value="Caspase-like_dom_sf"/>
</dbReference>
<dbReference type="Gene3D" id="3.40.50.1460">
    <property type="match status" value="1"/>
</dbReference>
<dbReference type="Proteomes" id="UP000244223">
    <property type="component" value="Unassembled WGS sequence"/>
</dbReference>
<feature type="domain" description="Peptidase C14 caspase" evidence="3">
    <location>
        <begin position="27"/>
        <end position="267"/>
    </location>
</feature>
<gene>
    <name evidence="4" type="ORF">C8N29_10929</name>
</gene>
<organism evidence="4 5">
    <name type="scientific">Agitococcus lubricus</name>
    <dbReference type="NCBI Taxonomy" id="1077255"/>
    <lineage>
        <taxon>Bacteria</taxon>
        <taxon>Pseudomonadati</taxon>
        <taxon>Pseudomonadota</taxon>
        <taxon>Gammaproteobacteria</taxon>
        <taxon>Moraxellales</taxon>
        <taxon>Moraxellaceae</taxon>
        <taxon>Agitococcus</taxon>
    </lineage>
</organism>
<evidence type="ECO:0000259" key="3">
    <source>
        <dbReference type="Pfam" id="PF00656"/>
    </source>
</evidence>
<keyword evidence="5" id="KW-1185">Reference proteome</keyword>
<feature type="compositionally biased region" description="Basic and acidic residues" evidence="1">
    <location>
        <begin position="356"/>
        <end position="373"/>
    </location>
</feature>
<feature type="compositionally biased region" description="Polar residues" evidence="1">
    <location>
        <begin position="340"/>
        <end position="349"/>
    </location>
</feature>
<reference evidence="4 5" key="1">
    <citation type="submission" date="2018-04" db="EMBL/GenBank/DDBJ databases">
        <title>Genomic Encyclopedia of Archaeal and Bacterial Type Strains, Phase II (KMG-II): from individual species to whole genera.</title>
        <authorList>
            <person name="Goeker M."/>
        </authorList>
    </citation>
    <scope>NUCLEOTIDE SEQUENCE [LARGE SCALE GENOMIC DNA]</scope>
    <source>
        <strain evidence="4 5">DSM 5822</strain>
    </source>
</reference>
<dbReference type="AlphaFoldDB" id="A0A2T5IYD4"/>
<protein>
    <submittedName>
        <fullName evidence="4">Caspase domain-containing protein</fullName>
    </submittedName>
</protein>
<feature type="signal peptide" evidence="2">
    <location>
        <begin position="1"/>
        <end position="24"/>
    </location>
</feature>
<dbReference type="RefSeq" id="WP_107865924.1">
    <property type="nucleotide sequence ID" value="NZ_QAON01000009.1"/>
</dbReference>
<dbReference type="GO" id="GO:0004197">
    <property type="term" value="F:cysteine-type endopeptidase activity"/>
    <property type="evidence" value="ECO:0007669"/>
    <property type="project" value="InterPro"/>
</dbReference>
<comment type="caution">
    <text evidence="4">The sequence shown here is derived from an EMBL/GenBank/DDBJ whole genome shotgun (WGS) entry which is preliminary data.</text>
</comment>
<accession>A0A2T5IYD4</accession>
<dbReference type="SUPFAM" id="SSF52129">
    <property type="entry name" value="Caspase-like"/>
    <property type="match status" value="1"/>
</dbReference>
<dbReference type="InterPro" id="IPR011600">
    <property type="entry name" value="Pept_C14_caspase"/>
</dbReference>
<feature type="chain" id="PRO_5015506452" evidence="2">
    <location>
        <begin position="25"/>
        <end position="544"/>
    </location>
</feature>
<evidence type="ECO:0000256" key="1">
    <source>
        <dbReference type="SAM" id="MobiDB-lite"/>
    </source>
</evidence>
<dbReference type="OrthoDB" id="9807907at2"/>
<dbReference type="InterPro" id="IPR052039">
    <property type="entry name" value="Caspase-related_regulators"/>
</dbReference>
<proteinExistence type="predicted"/>
<dbReference type="Pfam" id="PF00656">
    <property type="entry name" value="Peptidase_C14"/>
    <property type="match status" value="1"/>
</dbReference>
<evidence type="ECO:0000256" key="2">
    <source>
        <dbReference type="SAM" id="SignalP"/>
    </source>
</evidence>
<feature type="region of interest" description="Disordered" evidence="1">
    <location>
        <begin position="340"/>
        <end position="381"/>
    </location>
</feature>
<evidence type="ECO:0000313" key="4">
    <source>
        <dbReference type="EMBL" id="PTQ89008.1"/>
    </source>
</evidence>
<dbReference type="PANTHER" id="PTHR22576">
    <property type="entry name" value="MUCOSA ASSOCIATED LYMPHOID TISSUE LYMPHOMA TRANSLOCATION PROTEIN 1/PARACASPASE"/>
    <property type="match status" value="1"/>
</dbReference>
<keyword evidence="2" id="KW-0732">Signal</keyword>
<sequence length="544" mass="60558">MMFKFITASLLVMASLLASPTILAGQKALVVGIKDYNYWSRLQNSRNDAEDMAQTLQNLGFETTLVTRNDQGEVNNERFNQALQQFSQNLRPDDRVIFFYSGHGAAIPTDSGSTEGYLIASNTPAPSRGNKVAIQQNAIALKQIAETISNKIDPDVGSILFMIDACRNEVINRGADVVEESTPSQPLSKQIEVIYATSNGSTSLDKLPTDNQSRNGVFTRVAIEELNRHKNRQGYSSDAFFPAVKTKALQLAKAAGKNQVPAWMNDTGRESFVFVPCPTDQPCTVIIDNSTTINHNSSADKQFWDEIKNSTDANDYRAYLKQFPNGSFVALAESRRDKYSQSTKQSSVLESLRLPDNSKKDMSVDDMQKERENNPNGTSIYDSLQLKPKKSTAVLDSLRLPEKLTYSGCERIVFDLDKGTLNGLKATASQQEVKNALPCATGDTPDGESYNYGGGVFFLNHNFFMYTGNNFIEVRRDFKGSVTPNLLQQSQELVVARYGQPAFTRRGDYFYTMAYGCLQFTFNNGFVDEIDVHYQQCKAASEVR</sequence>
<evidence type="ECO:0000313" key="5">
    <source>
        <dbReference type="Proteomes" id="UP000244223"/>
    </source>
</evidence>
<dbReference type="GO" id="GO:0006508">
    <property type="term" value="P:proteolysis"/>
    <property type="evidence" value="ECO:0007669"/>
    <property type="project" value="InterPro"/>
</dbReference>